<proteinExistence type="predicted"/>
<dbReference type="InterPro" id="IPR026461">
    <property type="entry name" value="Trfase_2_rSAM/seldom_assoc"/>
</dbReference>
<evidence type="ECO:0000256" key="5">
    <source>
        <dbReference type="ARBA" id="ARBA00023136"/>
    </source>
</evidence>
<feature type="domain" description="Glycosyltransferase 2-like" evidence="6">
    <location>
        <begin position="4"/>
        <end position="125"/>
    </location>
</feature>
<dbReference type="EMBL" id="NVVJ01000102">
    <property type="protein sequence ID" value="PCJ18099.1"/>
    <property type="molecule type" value="Genomic_DNA"/>
</dbReference>
<dbReference type="InterPro" id="IPR029044">
    <property type="entry name" value="Nucleotide-diphossugar_trans"/>
</dbReference>
<dbReference type="PANTHER" id="PTHR43646:SF2">
    <property type="entry name" value="GLYCOSYLTRANSFERASE 2-LIKE DOMAIN-CONTAINING PROTEIN"/>
    <property type="match status" value="1"/>
</dbReference>
<keyword evidence="3" id="KW-0328">Glycosyltransferase</keyword>
<reference evidence="8" key="1">
    <citation type="submission" date="2017-08" db="EMBL/GenBank/DDBJ databases">
        <title>A dynamic microbial community with high functional redundancy inhabits the cold, oxic subseafloor aquifer.</title>
        <authorList>
            <person name="Tully B.J."/>
            <person name="Wheat C.G."/>
            <person name="Glazer B.T."/>
            <person name="Huber J.A."/>
        </authorList>
    </citation>
    <scope>NUCLEOTIDE SEQUENCE [LARGE SCALE GENOMIC DNA]</scope>
</reference>
<keyword evidence="2" id="KW-1003">Cell membrane</keyword>
<dbReference type="SUPFAM" id="SSF53448">
    <property type="entry name" value="Nucleotide-diphospho-sugar transferases"/>
    <property type="match status" value="1"/>
</dbReference>
<dbReference type="CDD" id="cd02522">
    <property type="entry name" value="GT_2_like_a"/>
    <property type="match status" value="1"/>
</dbReference>
<dbReference type="GO" id="GO:0016757">
    <property type="term" value="F:glycosyltransferase activity"/>
    <property type="evidence" value="ECO:0007669"/>
    <property type="project" value="UniProtKB-KW"/>
</dbReference>
<comment type="subcellular location">
    <subcellularLocation>
        <location evidence="1">Cell membrane</location>
    </subcellularLocation>
</comment>
<dbReference type="Pfam" id="PF00535">
    <property type="entry name" value="Glycos_transf_2"/>
    <property type="match status" value="1"/>
</dbReference>
<protein>
    <submittedName>
        <fullName evidence="7">Glycosyl transferase</fullName>
    </submittedName>
</protein>
<evidence type="ECO:0000259" key="6">
    <source>
        <dbReference type="Pfam" id="PF00535"/>
    </source>
</evidence>
<comment type="caution">
    <text evidence="7">The sequence shown here is derived from an EMBL/GenBank/DDBJ whole genome shotgun (WGS) entry which is preliminary data.</text>
</comment>
<evidence type="ECO:0000256" key="2">
    <source>
        <dbReference type="ARBA" id="ARBA00022475"/>
    </source>
</evidence>
<dbReference type="NCBIfam" id="TIGR04283">
    <property type="entry name" value="glyco_like_mftF"/>
    <property type="match status" value="1"/>
</dbReference>
<evidence type="ECO:0000256" key="3">
    <source>
        <dbReference type="ARBA" id="ARBA00022676"/>
    </source>
</evidence>
<dbReference type="GO" id="GO:0005886">
    <property type="term" value="C:plasma membrane"/>
    <property type="evidence" value="ECO:0007669"/>
    <property type="project" value="UniProtKB-SubCell"/>
</dbReference>
<organism evidence="7 8">
    <name type="scientific">SAR86 cluster bacterium</name>
    <dbReference type="NCBI Taxonomy" id="2030880"/>
    <lineage>
        <taxon>Bacteria</taxon>
        <taxon>Pseudomonadati</taxon>
        <taxon>Pseudomonadota</taxon>
        <taxon>Gammaproteobacteria</taxon>
        <taxon>SAR86 cluster</taxon>
    </lineage>
</organism>
<keyword evidence="4 7" id="KW-0808">Transferase</keyword>
<gene>
    <name evidence="7" type="ORF">COA96_17140</name>
</gene>
<sequence length="228" mass="25408">MKISFILPVLNESELIVEQLKLLQLYRQRGHEVLVIDGGSMDNTVKLATALADAVHVSTPGRAVQMNCGAEKASGDVLLFLHIDTTLPNKADQLILKALEPDSCAWGWFSICLSNPRLPYRIISMMMNLRSRISSVCTGDQALFVRRELFDAIGGFPVLPIMEDVAISKELRSVVPPSRISNSAVTSSRRWEKKGLVKTVLLMWQLRLLYFLGVSTTKLVAMYYPGRS</sequence>
<dbReference type="PANTHER" id="PTHR43646">
    <property type="entry name" value="GLYCOSYLTRANSFERASE"/>
    <property type="match status" value="1"/>
</dbReference>
<evidence type="ECO:0000313" key="8">
    <source>
        <dbReference type="Proteomes" id="UP000218327"/>
    </source>
</evidence>
<dbReference type="InterPro" id="IPR001173">
    <property type="entry name" value="Glyco_trans_2-like"/>
</dbReference>
<name>A0A2A5AFT1_9GAMM</name>
<dbReference type="Gene3D" id="3.90.550.10">
    <property type="entry name" value="Spore Coat Polysaccharide Biosynthesis Protein SpsA, Chain A"/>
    <property type="match status" value="1"/>
</dbReference>
<evidence type="ECO:0000256" key="4">
    <source>
        <dbReference type="ARBA" id="ARBA00022679"/>
    </source>
</evidence>
<dbReference type="AlphaFoldDB" id="A0A2A5AFT1"/>
<evidence type="ECO:0000313" key="7">
    <source>
        <dbReference type="EMBL" id="PCJ18099.1"/>
    </source>
</evidence>
<dbReference type="Proteomes" id="UP000218327">
    <property type="component" value="Unassembled WGS sequence"/>
</dbReference>
<accession>A0A2A5AFT1</accession>
<evidence type="ECO:0000256" key="1">
    <source>
        <dbReference type="ARBA" id="ARBA00004236"/>
    </source>
</evidence>
<keyword evidence="5" id="KW-0472">Membrane</keyword>